<evidence type="ECO:0000313" key="3">
    <source>
        <dbReference type="EMBL" id="CZR56269.1"/>
    </source>
</evidence>
<dbReference type="Pfam" id="PF14420">
    <property type="entry name" value="Clr5"/>
    <property type="match status" value="1"/>
</dbReference>
<gene>
    <name evidence="3" type="ORF">PAC_06157</name>
</gene>
<feature type="compositionally biased region" description="Polar residues" evidence="1">
    <location>
        <begin position="131"/>
        <end position="147"/>
    </location>
</feature>
<sequence>MSSNAFEAGEVPATISSQPRQLTALERNNQKWESHKNEIRSVYIDHDKTLKETMQWFERERNFKKSKRKWKDKIKEWKFEKNAPVKEMEFMAAKAEKRKLEDKKDTEFRRHGILVDGGKIEQFKKRRVQGSDFNSNFVPGTPSQVTYSTPQPPVSPPELSPILEDDDPLAELVEYVRPANTQQTNVDGTHWAGTPNLWAKKPVFRTRNLDSDKQEEEDQTPPGIQTVIPSPEGFNFARRMRENKESQREDVEIRYIDTIRQYTDNFGTPHITALDGYLKEVLLYLVACTDDDIPMSTSQCLKLWEVLWSFPADPVRDSNHLIGSTLCDLLRRHRFLRPTESLYRAIKGLHLKDSRDPMRVALLSELNRVQLEMFLRTSTFHERRLRLLIIAFAWDLEEYFKTGQCTDLKSNIQEIISTELIDGGEDRQGAVFGFEKLQSSLLSISAFDDLDRAFVYHESERYDNIFEAATLLASACSAAEWCAVSEALFSVLCDCRIAIALHDRSHMLLEYCAYFRRKQHWTELITALLLTYRQVIEVKNSVSLAPEELAGLRQLLLFVRGGLSTVPLPIEQHVSPPVAQEIMKLDEELRRLTMVRSDTSNTQNLERVESGGEDEEMDDCKSSNKYGVTYTESVVTGISWNYSDLYK</sequence>
<dbReference type="OrthoDB" id="5986190at2759"/>
<dbReference type="InterPro" id="IPR025676">
    <property type="entry name" value="Clr5_dom"/>
</dbReference>
<dbReference type="EMBL" id="FJOG01000007">
    <property type="protein sequence ID" value="CZR56269.1"/>
    <property type="molecule type" value="Genomic_DNA"/>
</dbReference>
<accession>A0A1L7WU28</accession>
<feature type="region of interest" description="Disordered" evidence="1">
    <location>
        <begin position="600"/>
        <end position="620"/>
    </location>
</feature>
<evidence type="ECO:0000256" key="1">
    <source>
        <dbReference type="SAM" id="MobiDB-lite"/>
    </source>
</evidence>
<feature type="domain" description="Clr5" evidence="2">
    <location>
        <begin position="29"/>
        <end position="81"/>
    </location>
</feature>
<protein>
    <recommendedName>
        <fullName evidence="2">Clr5 domain-containing protein</fullName>
    </recommendedName>
</protein>
<name>A0A1L7WU28_9HELO</name>
<dbReference type="PANTHER" id="PTHR38788">
    <property type="entry name" value="CLR5 DOMAIN-CONTAINING PROTEIN"/>
    <property type="match status" value="1"/>
</dbReference>
<evidence type="ECO:0000259" key="2">
    <source>
        <dbReference type="Pfam" id="PF14420"/>
    </source>
</evidence>
<dbReference type="AlphaFoldDB" id="A0A1L7WU28"/>
<organism evidence="3 4">
    <name type="scientific">Phialocephala subalpina</name>
    <dbReference type="NCBI Taxonomy" id="576137"/>
    <lineage>
        <taxon>Eukaryota</taxon>
        <taxon>Fungi</taxon>
        <taxon>Dikarya</taxon>
        <taxon>Ascomycota</taxon>
        <taxon>Pezizomycotina</taxon>
        <taxon>Leotiomycetes</taxon>
        <taxon>Helotiales</taxon>
        <taxon>Mollisiaceae</taxon>
        <taxon>Phialocephala</taxon>
        <taxon>Phialocephala fortinii species complex</taxon>
    </lineage>
</organism>
<reference evidence="3 4" key="1">
    <citation type="submission" date="2016-03" db="EMBL/GenBank/DDBJ databases">
        <authorList>
            <person name="Ploux O."/>
        </authorList>
    </citation>
    <scope>NUCLEOTIDE SEQUENCE [LARGE SCALE GENOMIC DNA]</scope>
    <source>
        <strain evidence="3 4">UAMH 11012</strain>
    </source>
</reference>
<feature type="region of interest" description="Disordered" evidence="1">
    <location>
        <begin position="131"/>
        <end position="157"/>
    </location>
</feature>
<proteinExistence type="predicted"/>
<dbReference type="Proteomes" id="UP000184330">
    <property type="component" value="Unassembled WGS sequence"/>
</dbReference>
<evidence type="ECO:0000313" key="4">
    <source>
        <dbReference type="Proteomes" id="UP000184330"/>
    </source>
</evidence>
<dbReference type="PANTHER" id="PTHR38788:SF3">
    <property type="entry name" value="CLR5 DOMAIN-CONTAINING PROTEIN"/>
    <property type="match status" value="1"/>
</dbReference>
<keyword evidence="4" id="KW-1185">Reference proteome</keyword>
<feature type="region of interest" description="Disordered" evidence="1">
    <location>
        <begin position="210"/>
        <end position="230"/>
    </location>
</feature>